<feature type="binding site" evidence="4">
    <location>
        <position position="247"/>
    </location>
    <ligand>
        <name>3-dehydroquinate</name>
        <dbReference type="ChEBI" id="CHEBI:32364"/>
    </ligand>
</feature>
<dbReference type="InterPro" id="IPR001381">
    <property type="entry name" value="DHquinase_I"/>
</dbReference>
<feature type="signal peptide" evidence="5">
    <location>
        <begin position="1"/>
        <end position="30"/>
    </location>
</feature>
<evidence type="ECO:0000256" key="1">
    <source>
        <dbReference type="ARBA" id="ARBA00001864"/>
    </source>
</evidence>
<dbReference type="SUPFAM" id="SSF51569">
    <property type="entry name" value="Aldolase"/>
    <property type="match status" value="1"/>
</dbReference>
<accession>A0A1I4I2S0</accession>
<dbReference type="GO" id="GO:0046279">
    <property type="term" value="P:3,4-dihydroxybenzoate biosynthetic process"/>
    <property type="evidence" value="ECO:0007669"/>
    <property type="project" value="TreeGrafter"/>
</dbReference>
<dbReference type="HAMAP" id="MF_00214">
    <property type="entry name" value="AroD"/>
    <property type="match status" value="1"/>
</dbReference>
<dbReference type="GO" id="GO:0008652">
    <property type="term" value="P:amino acid biosynthetic process"/>
    <property type="evidence" value="ECO:0007669"/>
    <property type="project" value="UniProtKB-KW"/>
</dbReference>
<feature type="binding site" evidence="4">
    <location>
        <begin position="79"/>
        <end position="81"/>
    </location>
    <ligand>
        <name>3-dehydroquinate</name>
        <dbReference type="ChEBI" id="CHEBI:32364"/>
    </ligand>
</feature>
<feature type="active site" description="Proton donor/acceptor" evidence="4">
    <location>
        <position position="177"/>
    </location>
</feature>
<evidence type="ECO:0000256" key="5">
    <source>
        <dbReference type="SAM" id="SignalP"/>
    </source>
</evidence>
<reference evidence="7" key="1">
    <citation type="submission" date="2016-10" db="EMBL/GenBank/DDBJ databases">
        <authorList>
            <person name="Varghese N."/>
            <person name="Submissions S."/>
        </authorList>
    </citation>
    <scope>NUCLEOTIDE SEQUENCE [LARGE SCALE GENOMIC DNA]</scope>
    <source>
        <strain evidence="7">BL36</strain>
    </source>
</reference>
<dbReference type="InterPro" id="IPR006311">
    <property type="entry name" value="TAT_signal"/>
</dbReference>
<dbReference type="InterPro" id="IPR050146">
    <property type="entry name" value="Type-I_3-dehydroquinase"/>
</dbReference>
<keyword evidence="4" id="KW-0028">Amino-acid biosynthesis</keyword>
<dbReference type="EMBL" id="FOTK01000005">
    <property type="protein sequence ID" value="SFL48510.1"/>
    <property type="molecule type" value="Genomic_DNA"/>
</dbReference>
<keyword evidence="4" id="KW-0057">Aromatic amino acid biosynthesis</keyword>
<sequence>MADLKRRDLLAAGAGGAALLALAGSAPAGAAQSGAIRVKGLAIGEGRPKIIVSVAGKTPEAVLEQAPALAGRPEIDIVELRIDHLAEALDPAASAALAAPVAASIGGKPLLATFRTKREGGETAIEPPRYAALYQALLDTKAVDLIDLELALLEAPAVAAVQRRAQGTGVAVLLSHHDFGGTPPTERMLALLEEQAARGADICKLAVMPKDAGDVIRLLDATRQMRSRHPDRPLLTMAMGALGAVTRVSGAVFGSAATFGKVGAASAPGQMDVAELRSVIDALGRALEP</sequence>
<keyword evidence="3 4" id="KW-0704">Schiff base</keyword>
<name>A0A1I4I2S0_9HYPH</name>
<dbReference type="NCBIfam" id="TIGR01093">
    <property type="entry name" value="aroD"/>
    <property type="match status" value="1"/>
</dbReference>
<dbReference type="RefSeq" id="WP_092038650.1">
    <property type="nucleotide sequence ID" value="NZ_FOTK01000005.1"/>
</dbReference>
<evidence type="ECO:0000256" key="4">
    <source>
        <dbReference type="HAMAP-Rule" id="MF_00214"/>
    </source>
</evidence>
<keyword evidence="5" id="KW-0732">Signal</keyword>
<evidence type="ECO:0000313" key="7">
    <source>
        <dbReference type="Proteomes" id="UP000199048"/>
    </source>
</evidence>
<protein>
    <recommendedName>
        <fullName evidence="4">3-dehydroquinate dehydratase</fullName>
        <shortName evidence="4">3-dehydroquinase</shortName>
        <ecNumber evidence="4">4.2.1.10</ecNumber>
    </recommendedName>
    <alternativeName>
        <fullName evidence="4">Type I DHQase</fullName>
    </alternativeName>
    <alternativeName>
        <fullName evidence="4">Type I dehydroquinase</fullName>
        <shortName evidence="4">DHQ1</shortName>
    </alternativeName>
</protein>
<feature type="binding site" evidence="4">
    <location>
        <position position="266"/>
    </location>
    <ligand>
        <name>3-dehydroquinate</name>
        <dbReference type="ChEBI" id="CHEBI:32364"/>
    </ligand>
</feature>
<dbReference type="Proteomes" id="UP000199048">
    <property type="component" value="Unassembled WGS sequence"/>
</dbReference>
<comment type="pathway">
    <text evidence="4">Metabolic intermediate biosynthesis; chorismate biosynthesis; chorismate from D-erythrose 4-phosphate and phosphoenolpyruvate: step 3/7.</text>
</comment>
<dbReference type="PROSITE" id="PS51318">
    <property type="entry name" value="TAT"/>
    <property type="match status" value="1"/>
</dbReference>
<organism evidence="6 7">
    <name type="scientific">Methylobacterium pseudosasicola</name>
    <dbReference type="NCBI Taxonomy" id="582667"/>
    <lineage>
        <taxon>Bacteria</taxon>
        <taxon>Pseudomonadati</taxon>
        <taxon>Pseudomonadota</taxon>
        <taxon>Alphaproteobacteria</taxon>
        <taxon>Hyphomicrobiales</taxon>
        <taxon>Methylobacteriaceae</taxon>
        <taxon>Methylobacterium</taxon>
    </lineage>
</organism>
<feature type="active site" description="Schiff-base intermediate with substrate" evidence="4">
    <location>
        <position position="204"/>
    </location>
</feature>
<feature type="binding site" evidence="4">
    <location>
        <position position="270"/>
    </location>
    <ligand>
        <name>3-dehydroquinate</name>
        <dbReference type="ChEBI" id="CHEBI:32364"/>
    </ligand>
</feature>
<dbReference type="Pfam" id="PF01487">
    <property type="entry name" value="DHquinase_I"/>
    <property type="match status" value="1"/>
</dbReference>
<evidence type="ECO:0000313" key="6">
    <source>
        <dbReference type="EMBL" id="SFL48510.1"/>
    </source>
</evidence>
<dbReference type="UniPathway" id="UPA00053">
    <property type="reaction ID" value="UER00086"/>
</dbReference>
<dbReference type="GO" id="GO:0009073">
    <property type="term" value="P:aromatic amino acid family biosynthetic process"/>
    <property type="evidence" value="ECO:0007669"/>
    <property type="project" value="UniProtKB-KW"/>
</dbReference>
<dbReference type="OrthoDB" id="9813659at2"/>
<dbReference type="CDD" id="cd00502">
    <property type="entry name" value="DHQase_I"/>
    <property type="match status" value="1"/>
</dbReference>
<dbReference type="AlphaFoldDB" id="A0A1I4I2S0"/>
<comment type="similarity">
    <text evidence="4">Belongs to the type-I 3-dehydroquinase family.</text>
</comment>
<feature type="binding site" evidence="4">
    <location>
        <position position="53"/>
    </location>
    <ligand>
        <name>3-dehydroquinate</name>
        <dbReference type="ChEBI" id="CHEBI:32364"/>
    </ligand>
</feature>
<comment type="subunit">
    <text evidence="4">Homodimer.</text>
</comment>
<dbReference type="PANTHER" id="PTHR43699:SF1">
    <property type="entry name" value="3-DEHYDROQUINATE DEHYDRATASE"/>
    <property type="match status" value="1"/>
</dbReference>
<dbReference type="InterPro" id="IPR013785">
    <property type="entry name" value="Aldolase_TIM"/>
</dbReference>
<dbReference type="EC" id="4.2.1.10" evidence="4"/>
<dbReference type="PANTHER" id="PTHR43699">
    <property type="entry name" value="3-DEHYDROQUINATE DEHYDRATASE"/>
    <property type="match status" value="1"/>
</dbReference>
<dbReference type="Gene3D" id="3.20.20.70">
    <property type="entry name" value="Aldolase class I"/>
    <property type="match status" value="1"/>
</dbReference>
<dbReference type="GO" id="GO:0009423">
    <property type="term" value="P:chorismate biosynthetic process"/>
    <property type="evidence" value="ECO:0007669"/>
    <property type="project" value="UniProtKB-UniRule"/>
</dbReference>
<comment type="catalytic activity">
    <reaction evidence="1 4">
        <text>3-dehydroquinate = 3-dehydroshikimate + H2O</text>
        <dbReference type="Rhea" id="RHEA:21096"/>
        <dbReference type="ChEBI" id="CHEBI:15377"/>
        <dbReference type="ChEBI" id="CHEBI:16630"/>
        <dbReference type="ChEBI" id="CHEBI:32364"/>
        <dbReference type="EC" id="4.2.1.10"/>
    </reaction>
</comment>
<proteinExistence type="inferred from homology"/>
<keyword evidence="2 4" id="KW-0456">Lyase</keyword>
<feature type="chain" id="PRO_5011790763" description="3-dehydroquinate dehydratase" evidence="5">
    <location>
        <begin position="31"/>
        <end position="289"/>
    </location>
</feature>
<dbReference type="GO" id="GO:0003855">
    <property type="term" value="F:3-dehydroquinate dehydratase activity"/>
    <property type="evidence" value="ECO:0007669"/>
    <property type="project" value="UniProtKB-UniRule"/>
</dbReference>
<comment type="function">
    <text evidence="4">Involved in the third step of the chorismate pathway, which leads to the biosynthesis of aromatic amino acids. Catalyzes the cis-dehydration of 3-dehydroquinate (DHQ) and introduces the first double bond of the aromatic ring to yield 3-dehydroshikimate.</text>
</comment>
<evidence type="ECO:0000256" key="2">
    <source>
        <dbReference type="ARBA" id="ARBA00023239"/>
    </source>
</evidence>
<evidence type="ECO:0000256" key="3">
    <source>
        <dbReference type="ARBA" id="ARBA00023270"/>
    </source>
</evidence>
<dbReference type="FunFam" id="3.20.20.70:FF:000047">
    <property type="entry name" value="3-dehydroquinate dehydratase"/>
    <property type="match status" value="1"/>
</dbReference>
<feature type="binding site" evidence="4">
    <location>
        <position position="115"/>
    </location>
    <ligand>
        <name>3-dehydroquinate</name>
        <dbReference type="ChEBI" id="CHEBI:32364"/>
    </ligand>
</feature>
<keyword evidence="7" id="KW-1185">Reference proteome</keyword>
<gene>
    <name evidence="4" type="primary">aroD</name>
    <name evidence="6" type="ORF">SAMN05192568_1005215</name>
</gene>
<dbReference type="STRING" id="582667.SAMN05192568_1005215"/>